<feature type="compositionally biased region" description="Polar residues" evidence="1">
    <location>
        <begin position="1"/>
        <end position="12"/>
    </location>
</feature>
<evidence type="ECO:0000256" key="1">
    <source>
        <dbReference type="SAM" id="MobiDB-lite"/>
    </source>
</evidence>
<name>A0A4R3HXN9_9GAMM</name>
<feature type="non-terminal residue" evidence="2">
    <location>
        <position position="52"/>
    </location>
</feature>
<organism evidence="2 3">
    <name type="scientific">Reinekea marinisedimentorum</name>
    <dbReference type="NCBI Taxonomy" id="230495"/>
    <lineage>
        <taxon>Bacteria</taxon>
        <taxon>Pseudomonadati</taxon>
        <taxon>Pseudomonadota</taxon>
        <taxon>Gammaproteobacteria</taxon>
        <taxon>Oceanospirillales</taxon>
        <taxon>Saccharospirillaceae</taxon>
        <taxon>Reinekea</taxon>
    </lineage>
</organism>
<keyword evidence="3" id="KW-1185">Reference proteome</keyword>
<sequence length="52" mass="5978">MQHRQQGATQETAAAKAGISVRSGRRIEQSTTPRSKNERNWRTREDPLEAVW</sequence>
<reference evidence="2 3" key="1">
    <citation type="submission" date="2019-03" db="EMBL/GenBank/DDBJ databases">
        <title>Genomic Encyclopedia of Archaeal and Bacterial Type Strains, Phase II (KMG-II): from individual species to whole genera.</title>
        <authorList>
            <person name="Goeker M."/>
        </authorList>
    </citation>
    <scope>NUCLEOTIDE SEQUENCE [LARGE SCALE GENOMIC DNA]</scope>
    <source>
        <strain evidence="2 3">DSM 15388</strain>
    </source>
</reference>
<evidence type="ECO:0000313" key="3">
    <source>
        <dbReference type="Proteomes" id="UP000295793"/>
    </source>
</evidence>
<feature type="compositionally biased region" description="Basic and acidic residues" evidence="1">
    <location>
        <begin position="35"/>
        <end position="52"/>
    </location>
</feature>
<protein>
    <submittedName>
        <fullName evidence="2">Uncharacterized protein</fullName>
    </submittedName>
</protein>
<accession>A0A4R3HXN9</accession>
<gene>
    <name evidence="2" type="ORF">BCF53_1171</name>
</gene>
<dbReference type="EMBL" id="SLZR01000017">
    <property type="protein sequence ID" value="TCS38076.1"/>
    <property type="molecule type" value="Genomic_DNA"/>
</dbReference>
<proteinExistence type="predicted"/>
<dbReference type="Proteomes" id="UP000295793">
    <property type="component" value="Unassembled WGS sequence"/>
</dbReference>
<dbReference type="AlphaFoldDB" id="A0A4R3HXN9"/>
<feature type="region of interest" description="Disordered" evidence="1">
    <location>
        <begin position="1"/>
        <end position="52"/>
    </location>
</feature>
<comment type="caution">
    <text evidence="2">The sequence shown here is derived from an EMBL/GenBank/DDBJ whole genome shotgun (WGS) entry which is preliminary data.</text>
</comment>
<evidence type="ECO:0000313" key="2">
    <source>
        <dbReference type="EMBL" id="TCS38076.1"/>
    </source>
</evidence>